<dbReference type="AlphaFoldDB" id="A0A1B4Y8Y0"/>
<evidence type="ECO:0000313" key="2">
    <source>
        <dbReference type="EMBL" id="BAV43520.1"/>
    </source>
</evidence>
<dbReference type="EMBL" id="AP017624">
    <property type="protein sequence ID" value="BAV43520.1"/>
    <property type="molecule type" value="Genomic_DNA"/>
</dbReference>
<name>A0A1B4Y8Y0_MYCUL</name>
<keyword evidence="2" id="KW-0449">Lipoprotein</keyword>
<protein>
    <submittedName>
        <fullName evidence="2">Lipoprotein</fullName>
    </submittedName>
</protein>
<evidence type="ECO:0000259" key="1">
    <source>
        <dbReference type="Pfam" id="PF09992"/>
    </source>
</evidence>
<sequence length="394" mass="41946">MRPCRHPAVTFVDSGADVSDARGLLLDLGRKGYLVLTAFASLRRLTACFAVLAVRATLATTTGRPLARAADGREMLEHAIAATRGSYLVYNFGGGHPMPLLNGAGHWYEMNNGGHLMIIKNASQRLQPHLLVDTHTGDQARCERNPGARTSEGLWQASEIYPPLQAWQRMGQPTIAINANFFDVRGQKGGSWRTTGCSSPLGAFVDNTHGIGRANQAVTSTVAYAGKQGLSGGNEVWTSLTTMIIPVGGAPYVLRPEGRQDYDLATPVIQDLLNKNAKFVAVAGIGLLSPGDIGQLHDGGPSAARTALAYSKPKDEMYIFEGGSYTPDNIQDLFRGLGSDTAILLDGGGKSAIVLRRDTGGMWAGAGAPKGSCDTRQVLCDSHERALPSWLAFN</sequence>
<reference evidence="2 3" key="1">
    <citation type="submission" date="2016-08" db="EMBL/GenBank/DDBJ databases">
        <title>Complete genome sequence of Mycobacterium shinshuense, a subspecies of M. ulcerans.</title>
        <authorList>
            <person name="Yoshida M."/>
            <person name="Ogura Y."/>
            <person name="Hayashi T."/>
            <person name="Hoshino Y."/>
        </authorList>
    </citation>
    <scope>NUCLEOTIDE SEQUENCE [LARGE SCALE GENOMIC DNA]</scope>
    <source>
        <strain evidence="3">ATCC 33728</strain>
    </source>
</reference>
<dbReference type="Pfam" id="PF09992">
    <property type="entry name" value="NAGPA"/>
    <property type="match status" value="1"/>
</dbReference>
<dbReference type="Proteomes" id="UP000218067">
    <property type="component" value="Chromosome"/>
</dbReference>
<evidence type="ECO:0000313" key="3">
    <source>
        <dbReference type="Proteomes" id="UP000218067"/>
    </source>
</evidence>
<accession>A0A1B4Y8Y0</accession>
<proteinExistence type="predicted"/>
<dbReference type="InterPro" id="IPR018711">
    <property type="entry name" value="NAGPA"/>
</dbReference>
<gene>
    <name evidence="2" type="primary">lprO</name>
    <name evidence="2" type="ORF">SHTP_4630</name>
</gene>
<feature type="domain" description="Phosphodiester glycosidase" evidence="1">
    <location>
        <begin position="175"/>
        <end position="370"/>
    </location>
</feature>
<organism evidence="2 3">
    <name type="scientific">Mycobacterium ulcerans subsp. shinshuense</name>
    <dbReference type="NCBI Taxonomy" id="1124626"/>
    <lineage>
        <taxon>Bacteria</taxon>
        <taxon>Bacillati</taxon>
        <taxon>Actinomycetota</taxon>
        <taxon>Actinomycetes</taxon>
        <taxon>Mycobacteriales</taxon>
        <taxon>Mycobacteriaceae</taxon>
        <taxon>Mycobacterium</taxon>
        <taxon>Mycobacterium ulcerans group</taxon>
    </lineage>
</organism>